<dbReference type="EMBL" id="MU151152">
    <property type="protein sequence ID" value="KAF9448707.1"/>
    <property type="molecule type" value="Genomic_DNA"/>
</dbReference>
<feature type="compositionally biased region" description="Low complexity" evidence="1">
    <location>
        <begin position="391"/>
        <end position="404"/>
    </location>
</feature>
<dbReference type="OrthoDB" id="2886395at2759"/>
<dbReference type="Gene3D" id="3.30.710.10">
    <property type="entry name" value="Potassium Channel Kv1.1, Chain A"/>
    <property type="match status" value="1"/>
</dbReference>
<evidence type="ECO:0000256" key="1">
    <source>
        <dbReference type="SAM" id="MobiDB-lite"/>
    </source>
</evidence>
<sequence>MADKSSQVDILTSIDTPLGGDDIRKVGAGLDVKHIRDDVWYFTDGTVVFLVEDKLFRVHGAIFARDSELFQALLSLPQGDAQRDEIGGHSDDNPIVCAGDSIEEFRALCWALYARPSDILLQQDYNTVDVPKLIKIVAISHKYDFAAYQDWALGVLGAHCSAYPTSFFAKCGTWSNVCTIFRLASQCNQNALVQEMEQSWLRRTSNASKSEGLTAFGYALDVAETSDSFRQFHGKLYYTYLQTTVMFCVRFQEGVESTGILDTASHIDTSLSKFSEERRYRILSGFWSLSRLWRKLSQPPKLENSHPPCTGNHTRDCVPKWQAWWKDALDEAMGQGRCENDPGKLIQAMQTRVRAEPLQLACASLVEKQIGLMKERFDDTLADHFLIPKQSSDSKTTADSSSNSELPRLSLI</sequence>
<feature type="region of interest" description="Disordered" evidence="1">
    <location>
        <begin position="391"/>
        <end position="412"/>
    </location>
</feature>
<protein>
    <recommendedName>
        <fullName evidence="4">BTB domain-containing protein</fullName>
    </recommendedName>
</protein>
<name>A0A9P5XEK7_9AGAR</name>
<dbReference type="CDD" id="cd18186">
    <property type="entry name" value="BTB_POZ_ZBTB_KLHL-like"/>
    <property type="match status" value="1"/>
</dbReference>
<evidence type="ECO:0000313" key="2">
    <source>
        <dbReference type="EMBL" id="KAF9448707.1"/>
    </source>
</evidence>
<evidence type="ECO:0008006" key="4">
    <source>
        <dbReference type="Google" id="ProtNLM"/>
    </source>
</evidence>
<proteinExistence type="predicted"/>
<organism evidence="2 3">
    <name type="scientific">Macrolepiota fuliginosa MF-IS2</name>
    <dbReference type="NCBI Taxonomy" id="1400762"/>
    <lineage>
        <taxon>Eukaryota</taxon>
        <taxon>Fungi</taxon>
        <taxon>Dikarya</taxon>
        <taxon>Basidiomycota</taxon>
        <taxon>Agaricomycotina</taxon>
        <taxon>Agaricomycetes</taxon>
        <taxon>Agaricomycetidae</taxon>
        <taxon>Agaricales</taxon>
        <taxon>Agaricineae</taxon>
        <taxon>Agaricaceae</taxon>
        <taxon>Macrolepiota</taxon>
    </lineage>
</organism>
<dbReference type="InterPro" id="IPR011333">
    <property type="entry name" value="SKP1/BTB/POZ_sf"/>
</dbReference>
<accession>A0A9P5XEK7</accession>
<keyword evidence="3" id="KW-1185">Reference proteome</keyword>
<dbReference type="AlphaFoldDB" id="A0A9P5XEK7"/>
<reference evidence="2" key="1">
    <citation type="submission" date="2020-11" db="EMBL/GenBank/DDBJ databases">
        <authorList>
            <consortium name="DOE Joint Genome Institute"/>
            <person name="Ahrendt S."/>
            <person name="Riley R."/>
            <person name="Andreopoulos W."/>
            <person name="Labutti K."/>
            <person name="Pangilinan J."/>
            <person name="Ruiz-Duenas F.J."/>
            <person name="Barrasa J.M."/>
            <person name="Sanchez-Garcia M."/>
            <person name="Camarero S."/>
            <person name="Miyauchi S."/>
            <person name="Serrano A."/>
            <person name="Linde D."/>
            <person name="Babiker R."/>
            <person name="Drula E."/>
            <person name="Ayuso-Fernandez I."/>
            <person name="Pacheco R."/>
            <person name="Padilla G."/>
            <person name="Ferreira P."/>
            <person name="Barriuso J."/>
            <person name="Kellner H."/>
            <person name="Castanera R."/>
            <person name="Alfaro M."/>
            <person name="Ramirez L."/>
            <person name="Pisabarro A.G."/>
            <person name="Kuo A."/>
            <person name="Tritt A."/>
            <person name="Lipzen A."/>
            <person name="He G."/>
            <person name="Yan M."/>
            <person name="Ng V."/>
            <person name="Cullen D."/>
            <person name="Martin F."/>
            <person name="Rosso M.-N."/>
            <person name="Henrissat B."/>
            <person name="Hibbett D."/>
            <person name="Martinez A.T."/>
            <person name="Grigoriev I.V."/>
        </authorList>
    </citation>
    <scope>NUCLEOTIDE SEQUENCE</scope>
    <source>
        <strain evidence="2">MF-IS2</strain>
    </source>
</reference>
<dbReference type="Proteomes" id="UP000807342">
    <property type="component" value="Unassembled WGS sequence"/>
</dbReference>
<gene>
    <name evidence="2" type="ORF">P691DRAFT_668881</name>
</gene>
<comment type="caution">
    <text evidence="2">The sequence shown here is derived from an EMBL/GenBank/DDBJ whole genome shotgun (WGS) entry which is preliminary data.</text>
</comment>
<evidence type="ECO:0000313" key="3">
    <source>
        <dbReference type="Proteomes" id="UP000807342"/>
    </source>
</evidence>